<dbReference type="Proteomes" id="UP000181985">
    <property type="component" value="Chromosome"/>
</dbReference>
<evidence type="ECO:0000256" key="1">
    <source>
        <dbReference type="SAM" id="MobiDB-lite"/>
    </source>
</evidence>
<sequence>MGDENPPGTQRKQDTLERVCHGRLTTFLACLAYHAGIMRQPYRAQCRLMVSHMTVEMARIIGVLPTMPGAEDPQPSVTRPEQRRKAQW</sequence>
<accession>A0A1J0VJC1</accession>
<name>A0A1J0VJC1_9GAMM</name>
<evidence type="ECO:0000313" key="2">
    <source>
        <dbReference type="EMBL" id="APE32123.1"/>
    </source>
</evidence>
<dbReference type="AlphaFoldDB" id="A0A1J0VJC1"/>
<proteinExistence type="predicted"/>
<keyword evidence="3" id="KW-1185">Reference proteome</keyword>
<dbReference type="EMBL" id="CP018139">
    <property type="protein sequence ID" value="APE32123.1"/>
    <property type="molecule type" value="Genomic_DNA"/>
</dbReference>
<protein>
    <submittedName>
        <fullName evidence="2">Uncharacterized protein</fullName>
    </submittedName>
</protein>
<gene>
    <name evidence="2" type="ORF">BOX17_14890</name>
</gene>
<feature type="region of interest" description="Disordered" evidence="1">
    <location>
        <begin position="66"/>
        <end position="88"/>
    </location>
</feature>
<reference evidence="3" key="1">
    <citation type="submission" date="2016-11" db="EMBL/GenBank/DDBJ databases">
        <title>Halolamina sediminis sp. nov., an extremely halophilic archaeon isolated from solar salt.</title>
        <authorList>
            <person name="Koh H.-W."/>
            <person name="Rani S."/>
            <person name="Park S.-J."/>
        </authorList>
    </citation>
    <scope>NUCLEOTIDE SEQUENCE [LARGE SCALE GENOMIC DNA]</scope>
    <source>
        <strain evidence="3">Hb3</strain>
    </source>
</reference>
<organism evidence="2 3">
    <name type="scientific">Halomonas aestuarii</name>
    <dbReference type="NCBI Taxonomy" id="1897729"/>
    <lineage>
        <taxon>Bacteria</taxon>
        <taxon>Pseudomonadati</taxon>
        <taxon>Pseudomonadota</taxon>
        <taxon>Gammaproteobacteria</taxon>
        <taxon>Oceanospirillales</taxon>
        <taxon>Halomonadaceae</taxon>
        <taxon>Halomonas</taxon>
    </lineage>
</organism>
<evidence type="ECO:0000313" key="3">
    <source>
        <dbReference type="Proteomes" id="UP000181985"/>
    </source>
</evidence>
<dbReference type="KEGG" id="hsi:BOX17_14890"/>